<evidence type="ECO:0000313" key="4">
    <source>
        <dbReference type="EMBL" id="EUC27077.1"/>
    </source>
</evidence>
<evidence type="ECO:0000256" key="3">
    <source>
        <dbReference type="SAM" id="Phobius"/>
    </source>
</evidence>
<evidence type="ECO:0000313" key="5">
    <source>
        <dbReference type="Proteomes" id="UP000053841"/>
    </source>
</evidence>
<keyword evidence="5" id="KW-1185">Reference proteome</keyword>
<keyword evidence="3" id="KW-0472">Membrane</keyword>
<proteinExistence type="predicted"/>
<evidence type="ECO:0000256" key="1">
    <source>
        <dbReference type="SAM" id="Coils"/>
    </source>
</evidence>
<feature type="coiled-coil region" evidence="1">
    <location>
        <begin position="342"/>
        <end position="369"/>
    </location>
</feature>
<gene>
    <name evidence="4" type="ORF">COCCADRAFT_10224</name>
</gene>
<dbReference type="HOGENOM" id="CLU_773820_0_0_1"/>
<feature type="region of interest" description="Disordered" evidence="2">
    <location>
        <begin position="284"/>
        <end position="338"/>
    </location>
</feature>
<dbReference type="AlphaFoldDB" id="W6XJ09"/>
<feature type="compositionally biased region" description="Polar residues" evidence="2">
    <location>
        <begin position="297"/>
        <end position="336"/>
    </location>
</feature>
<dbReference type="EMBL" id="KI965013">
    <property type="protein sequence ID" value="EUC27077.1"/>
    <property type="molecule type" value="Genomic_DNA"/>
</dbReference>
<name>W6XJ09_COCC2</name>
<accession>W6XJ09</accession>
<dbReference type="RefSeq" id="XP_007718616.1">
    <property type="nucleotide sequence ID" value="XM_007720426.1"/>
</dbReference>
<feature type="transmembrane region" description="Helical" evidence="3">
    <location>
        <begin position="80"/>
        <end position="100"/>
    </location>
</feature>
<dbReference type="eggNOG" id="ENOG502S8WA">
    <property type="taxonomic scope" value="Eukaryota"/>
</dbReference>
<dbReference type="KEGG" id="bze:COCCADRAFT_10224"/>
<feature type="transmembrane region" description="Helical" evidence="3">
    <location>
        <begin position="231"/>
        <end position="248"/>
    </location>
</feature>
<organism evidence="4 5">
    <name type="scientific">Cochliobolus carbonum (strain 26-R-13)</name>
    <name type="common">Maize leaf spot fungus</name>
    <name type="synonym">Bipolaris zeicola</name>
    <dbReference type="NCBI Taxonomy" id="930089"/>
    <lineage>
        <taxon>Eukaryota</taxon>
        <taxon>Fungi</taxon>
        <taxon>Dikarya</taxon>
        <taxon>Ascomycota</taxon>
        <taxon>Pezizomycotina</taxon>
        <taxon>Dothideomycetes</taxon>
        <taxon>Pleosporomycetidae</taxon>
        <taxon>Pleosporales</taxon>
        <taxon>Pleosporineae</taxon>
        <taxon>Pleosporaceae</taxon>
        <taxon>Bipolaris</taxon>
    </lineage>
</organism>
<evidence type="ECO:0000256" key="2">
    <source>
        <dbReference type="SAM" id="MobiDB-lite"/>
    </source>
</evidence>
<dbReference type="Proteomes" id="UP000053841">
    <property type="component" value="Unassembled WGS sequence"/>
</dbReference>
<keyword evidence="3" id="KW-0812">Transmembrane</keyword>
<feature type="transmembrane region" description="Helical" evidence="3">
    <location>
        <begin position="112"/>
        <end position="129"/>
    </location>
</feature>
<protein>
    <submittedName>
        <fullName evidence="4">Uncharacterized protein</fullName>
    </submittedName>
</protein>
<keyword evidence="1" id="KW-0175">Coiled coil</keyword>
<feature type="transmembrane region" description="Helical" evidence="3">
    <location>
        <begin position="31"/>
        <end position="49"/>
    </location>
</feature>
<feature type="transmembrane region" description="Helical" evidence="3">
    <location>
        <begin position="202"/>
        <end position="219"/>
    </location>
</feature>
<dbReference type="GeneID" id="19142518"/>
<dbReference type="OrthoDB" id="4941332at2759"/>
<keyword evidence="3" id="KW-1133">Transmembrane helix</keyword>
<sequence length="376" mass="41214">MEKAALVLGVGPGAVIFLSAARQWLRYLSSIVFFTKYYGLSGLVLCFFGNRDIWRIQVQVLRSTSDIDAMNFRKSAQEECSIIAVASTILAQIAITALSLENLDRTPWVARGFFVFSLVSSIIAVYYATRQYCHLGRFLYAKDVRAWIRGHSILNEDLYPRMAMAVAHLNSDSAFRVVGADLPSVASVLTIAAPTMLLNSSLNAFLVGLGIYLGFVWTWDLNKIAGASSSRAVFITFMVGLVVCYWIYAISNVIVADQSYVSEAELLGEKDPLRSFFGIREKDEESARVGGKPSIAQHISSQEVPSDNTGRASTSAAPLGESSQEQTDGSNGTEGVSVQRELARVLQEAARLRKESAKVDERVAQILEKLARGSKE</sequence>
<reference evidence="4 5" key="1">
    <citation type="journal article" date="2013" name="PLoS Genet.">
        <title>Comparative genome structure, secondary metabolite, and effector coding capacity across Cochliobolus pathogens.</title>
        <authorList>
            <person name="Condon B.J."/>
            <person name="Leng Y."/>
            <person name="Wu D."/>
            <person name="Bushley K.E."/>
            <person name="Ohm R.A."/>
            <person name="Otillar R."/>
            <person name="Martin J."/>
            <person name="Schackwitz W."/>
            <person name="Grimwood J."/>
            <person name="MohdZainudin N."/>
            <person name="Xue C."/>
            <person name="Wang R."/>
            <person name="Manning V.A."/>
            <person name="Dhillon B."/>
            <person name="Tu Z.J."/>
            <person name="Steffenson B.J."/>
            <person name="Salamov A."/>
            <person name="Sun H."/>
            <person name="Lowry S."/>
            <person name="LaButti K."/>
            <person name="Han J."/>
            <person name="Copeland A."/>
            <person name="Lindquist E."/>
            <person name="Barry K."/>
            <person name="Schmutz J."/>
            <person name="Baker S.E."/>
            <person name="Ciuffetti L.M."/>
            <person name="Grigoriev I.V."/>
            <person name="Zhong S."/>
            <person name="Turgeon B.G."/>
        </authorList>
    </citation>
    <scope>NUCLEOTIDE SEQUENCE [LARGE SCALE GENOMIC DNA]</scope>
    <source>
        <strain evidence="4 5">26-R-13</strain>
    </source>
</reference>